<proteinExistence type="predicted"/>
<feature type="transmembrane region" description="Helical" evidence="1">
    <location>
        <begin position="21"/>
        <end position="40"/>
    </location>
</feature>
<evidence type="ECO:0000313" key="3">
    <source>
        <dbReference type="Proteomes" id="UP001058364"/>
    </source>
</evidence>
<keyword evidence="1" id="KW-1133">Transmembrane helix</keyword>
<dbReference type="RefSeq" id="WP_027123435.1">
    <property type="nucleotide sequence ID" value="NZ_CP103423.1"/>
</dbReference>
<feature type="transmembrane region" description="Helical" evidence="1">
    <location>
        <begin position="107"/>
        <end position="132"/>
    </location>
</feature>
<protein>
    <submittedName>
        <fullName evidence="2">Uncharacterized protein</fullName>
    </submittedName>
</protein>
<organism evidence="2 3">
    <name type="scientific">Mesomycoplasma molare</name>
    <dbReference type="NCBI Taxonomy" id="171288"/>
    <lineage>
        <taxon>Bacteria</taxon>
        <taxon>Bacillati</taxon>
        <taxon>Mycoplasmatota</taxon>
        <taxon>Mycoplasmoidales</taxon>
        <taxon>Metamycoplasmataceae</taxon>
        <taxon>Mesomycoplasma</taxon>
    </lineage>
</organism>
<feature type="transmembrane region" description="Helical" evidence="1">
    <location>
        <begin position="144"/>
        <end position="164"/>
    </location>
</feature>
<gene>
    <name evidence="2" type="ORF">NX772_00890</name>
</gene>
<keyword evidence="1" id="KW-0472">Membrane</keyword>
<name>A0ABY5TXY1_9BACT</name>
<accession>A0ABY5TXY1</accession>
<evidence type="ECO:0000313" key="2">
    <source>
        <dbReference type="EMBL" id="UWD34371.1"/>
    </source>
</evidence>
<evidence type="ECO:0000256" key="1">
    <source>
        <dbReference type="SAM" id="Phobius"/>
    </source>
</evidence>
<feature type="transmembrane region" description="Helical" evidence="1">
    <location>
        <begin position="46"/>
        <end position="68"/>
    </location>
</feature>
<dbReference type="EMBL" id="CP103423">
    <property type="protein sequence ID" value="UWD34371.1"/>
    <property type="molecule type" value="Genomic_DNA"/>
</dbReference>
<keyword evidence="3" id="KW-1185">Reference proteome</keyword>
<reference evidence="2" key="1">
    <citation type="submission" date="2022-08" db="EMBL/GenBank/DDBJ databases">
        <title>Complete genome sequence of Mycoplasma molare type strain H 542.</title>
        <authorList>
            <person name="Spergser J."/>
        </authorList>
    </citation>
    <scope>NUCLEOTIDE SEQUENCE</scope>
    <source>
        <strain evidence="2">H 542</strain>
    </source>
</reference>
<dbReference type="Proteomes" id="UP001058364">
    <property type="component" value="Chromosome"/>
</dbReference>
<sequence length="189" mass="22213">MENSDKNIEFKKIKILSISYFSINFILLISFIVFGSFFKIWKHENFLIAISLFSISVNFFQSIILLALKYSRDNGVPKGKKAIEYILFYFNKEKIENIKVLTNRGKFLLKSAIITLVFIMISIITMIMIFVLLGISGSDKEENYFIVFLLIIFLYFLVLVFLILKKICHVYIGKSEKKKKTDFIFFFLL</sequence>
<keyword evidence="1" id="KW-0812">Transmembrane</keyword>